<gene>
    <name evidence="2" type="ORF">MUK42_27521</name>
</gene>
<sequence length="123" mass="13544">HTDVIGVVEAIAEPPGGSSSRVIDSPGREVDLRCIAGQEVVVPDVDGGVSEHKDRSVERATKNRLRRRKVVVFFAIGNELKVVIATWLVPGAYTYTHNLDKKLLLFQVTCWSKLIHALTVTLI</sequence>
<evidence type="ECO:0000256" key="1">
    <source>
        <dbReference type="SAM" id="Phobius"/>
    </source>
</evidence>
<accession>A0A9E7JP23</accession>
<dbReference type="EMBL" id="CP097504">
    <property type="protein sequence ID" value="URD88185.1"/>
    <property type="molecule type" value="Genomic_DNA"/>
</dbReference>
<protein>
    <submittedName>
        <fullName evidence="2">Uncharacterized protein</fullName>
    </submittedName>
</protein>
<name>A0A9E7JP23_9LILI</name>
<keyword evidence="1" id="KW-0812">Transmembrane</keyword>
<dbReference type="AlphaFoldDB" id="A0A9E7JP23"/>
<proteinExistence type="predicted"/>
<dbReference type="Proteomes" id="UP001055439">
    <property type="component" value="Chromosome 2"/>
</dbReference>
<organism evidence="2 3">
    <name type="scientific">Musa troglodytarum</name>
    <name type="common">fe'i banana</name>
    <dbReference type="NCBI Taxonomy" id="320322"/>
    <lineage>
        <taxon>Eukaryota</taxon>
        <taxon>Viridiplantae</taxon>
        <taxon>Streptophyta</taxon>
        <taxon>Embryophyta</taxon>
        <taxon>Tracheophyta</taxon>
        <taxon>Spermatophyta</taxon>
        <taxon>Magnoliopsida</taxon>
        <taxon>Liliopsida</taxon>
        <taxon>Zingiberales</taxon>
        <taxon>Musaceae</taxon>
        <taxon>Musa</taxon>
    </lineage>
</organism>
<keyword evidence="1" id="KW-1133">Transmembrane helix</keyword>
<keyword evidence="3" id="KW-1185">Reference proteome</keyword>
<feature type="transmembrane region" description="Helical" evidence="1">
    <location>
        <begin position="70"/>
        <end position="89"/>
    </location>
</feature>
<reference evidence="2" key="1">
    <citation type="submission" date="2022-05" db="EMBL/GenBank/DDBJ databases">
        <title>The Musa troglodytarum L. genome provides insights into the mechanism of non-climacteric behaviour and enrichment of carotenoids.</title>
        <authorList>
            <person name="Wang J."/>
        </authorList>
    </citation>
    <scope>NUCLEOTIDE SEQUENCE</scope>
    <source>
        <tissue evidence="2">Leaf</tissue>
    </source>
</reference>
<keyword evidence="1" id="KW-0472">Membrane</keyword>
<evidence type="ECO:0000313" key="2">
    <source>
        <dbReference type="EMBL" id="URD88185.1"/>
    </source>
</evidence>
<evidence type="ECO:0000313" key="3">
    <source>
        <dbReference type="Proteomes" id="UP001055439"/>
    </source>
</evidence>
<feature type="non-terminal residue" evidence="2">
    <location>
        <position position="1"/>
    </location>
</feature>